<dbReference type="GO" id="GO:0051666">
    <property type="term" value="P:actin cortical patch localization"/>
    <property type="evidence" value="ECO:0007669"/>
    <property type="project" value="TreeGrafter"/>
</dbReference>
<dbReference type="GO" id="GO:0006897">
    <property type="term" value="P:endocytosis"/>
    <property type="evidence" value="ECO:0007669"/>
    <property type="project" value="InterPro"/>
</dbReference>
<dbReference type="GO" id="GO:0030479">
    <property type="term" value="C:actin cortical patch"/>
    <property type="evidence" value="ECO:0007669"/>
    <property type="project" value="TreeGrafter"/>
</dbReference>
<dbReference type="SUPFAM" id="SSF89009">
    <property type="entry name" value="GAT-like domain"/>
    <property type="match status" value="1"/>
</dbReference>
<dbReference type="AlphaFoldDB" id="A0AA35NQW8"/>
<dbReference type="InterPro" id="IPR044103">
    <property type="entry name" value="GAT_LSB5"/>
</dbReference>
<evidence type="ECO:0000313" key="2">
    <source>
        <dbReference type="EMBL" id="CAI4057065.1"/>
    </source>
</evidence>
<protein>
    <recommendedName>
        <fullName evidence="4">Lsb5p</fullName>
    </recommendedName>
</protein>
<feature type="compositionally biased region" description="Acidic residues" evidence="1">
    <location>
        <begin position="302"/>
        <end position="322"/>
    </location>
</feature>
<name>A0AA35NQW8_SACUV</name>
<evidence type="ECO:0000256" key="1">
    <source>
        <dbReference type="SAM" id="MobiDB-lite"/>
    </source>
</evidence>
<evidence type="ECO:0008006" key="4">
    <source>
        <dbReference type="Google" id="ProtNLM"/>
    </source>
</evidence>
<dbReference type="Gene3D" id="1.25.40.90">
    <property type="match status" value="1"/>
</dbReference>
<dbReference type="InterPro" id="IPR008942">
    <property type="entry name" value="ENTH_VHS"/>
</dbReference>
<gene>
    <name evidence="2" type="primary">SUVC03G0320</name>
    <name evidence="2" type="ORF">SUVC_03G0320</name>
</gene>
<dbReference type="SUPFAM" id="SSF48464">
    <property type="entry name" value="ENTH/VHS domain"/>
    <property type="match status" value="1"/>
</dbReference>
<proteinExistence type="predicted"/>
<evidence type="ECO:0000313" key="3">
    <source>
        <dbReference type="Proteomes" id="UP001162090"/>
    </source>
</evidence>
<dbReference type="Proteomes" id="UP001162090">
    <property type="component" value="Chromosome 3"/>
</dbReference>
<sequence>MGFLTDHPHTAITETIFRIVSSRDYTLEVELAPLIQLIKADHNDYNYTINQEEAARALRKKIKYGNRLQQSRTLDLLDLFISQGIKFTVMYNDDKLLQRLQGMATNSETSGSGQKYESRIVKKCAGYVIAWTNYIAQNDLDRARAYAGLYQMGLLVKQKYSKTSRSSRRGERAGGRSNFMDDSADDTLYQSGSLTSADRLYRIPKINMNKEAPKIRLIISDALASAVSLQNSLIGLPRAKCSTDDEEATSKFIQARAIRRKVLRYLQLVTEGEFLGSLIHANDELVAALTAYDDRSAQDDAAAADEDDHDSYNDDIYDENEQDNSRYIDSDSSEEESISSCQPSSISNPFGDHNQI</sequence>
<dbReference type="InterPro" id="IPR045007">
    <property type="entry name" value="LSB5"/>
</dbReference>
<dbReference type="GO" id="GO:0007015">
    <property type="term" value="P:actin filament organization"/>
    <property type="evidence" value="ECO:0007669"/>
    <property type="project" value="InterPro"/>
</dbReference>
<dbReference type="CDD" id="cd16980">
    <property type="entry name" value="VHS_Lsb5"/>
    <property type="match status" value="1"/>
</dbReference>
<reference evidence="2" key="1">
    <citation type="submission" date="2022-10" db="EMBL/GenBank/DDBJ databases">
        <authorList>
            <person name="Byrne P K."/>
        </authorList>
    </citation>
    <scope>NUCLEOTIDE SEQUENCE</scope>
    <source>
        <strain evidence="2">CBS7001</strain>
    </source>
</reference>
<dbReference type="CDD" id="cd14232">
    <property type="entry name" value="GAT_LSB5"/>
    <property type="match status" value="1"/>
</dbReference>
<feature type="region of interest" description="Disordered" evidence="1">
    <location>
        <begin position="163"/>
        <end position="184"/>
    </location>
</feature>
<feature type="region of interest" description="Disordered" evidence="1">
    <location>
        <begin position="298"/>
        <end position="356"/>
    </location>
</feature>
<dbReference type="PANTHER" id="PTHR47789">
    <property type="entry name" value="LAS SEVENTEEN-BINDING PROTEIN 5"/>
    <property type="match status" value="1"/>
</dbReference>
<organism evidence="2 3">
    <name type="scientific">Saccharomyces uvarum</name>
    <name type="common">Yeast</name>
    <name type="synonym">Saccharomyces bayanus var. uvarum</name>
    <dbReference type="NCBI Taxonomy" id="230603"/>
    <lineage>
        <taxon>Eukaryota</taxon>
        <taxon>Fungi</taxon>
        <taxon>Dikarya</taxon>
        <taxon>Ascomycota</taxon>
        <taxon>Saccharomycotina</taxon>
        <taxon>Saccharomycetes</taxon>
        <taxon>Saccharomycetales</taxon>
        <taxon>Saccharomycetaceae</taxon>
        <taxon>Saccharomyces</taxon>
    </lineage>
</organism>
<dbReference type="PANTHER" id="PTHR47789:SF1">
    <property type="entry name" value="LAS SEVENTEEN-BINDING PROTEIN 5"/>
    <property type="match status" value="1"/>
</dbReference>
<accession>A0AA35NQW8</accession>
<feature type="compositionally biased region" description="Low complexity" evidence="1">
    <location>
        <begin position="338"/>
        <end position="347"/>
    </location>
</feature>
<dbReference type="EMBL" id="OX365914">
    <property type="protein sequence ID" value="CAI4057065.1"/>
    <property type="molecule type" value="Genomic_DNA"/>
</dbReference>